<accession>T1CB90</accession>
<name>T1CB90_9ZZZZ</name>
<evidence type="ECO:0000259" key="1">
    <source>
        <dbReference type="Pfam" id="PF13439"/>
    </source>
</evidence>
<comment type="caution">
    <text evidence="2">The sequence shown here is derived from an EMBL/GenBank/DDBJ whole genome shotgun (WGS) entry which is preliminary data.</text>
</comment>
<dbReference type="PANTHER" id="PTHR45947">
    <property type="entry name" value="SULFOQUINOVOSYL TRANSFERASE SQD2"/>
    <property type="match status" value="1"/>
</dbReference>
<dbReference type="InterPro" id="IPR028098">
    <property type="entry name" value="Glyco_trans_4-like_N"/>
</dbReference>
<dbReference type="EMBL" id="AUZY01000496">
    <property type="protein sequence ID" value="EQD78543.1"/>
    <property type="molecule type" value="Genomic_DNA"/>
</dbReference>
<dbReference type="Pfam" id="PF13439">
    <property type="entry name" value="Glyco_transf_4"/>
    <property type="match status" value="1"/>
</dbReference>
<keyword evidence="2" id="KW-0808">Transferase</keyword>
<dbReference type="Gene3D" id="3.40.50.2000">
    <property type="entry name" value="Glycogen Phosphorylase B"/>
    <property type="match status" value="1"/>
</dbReference>
<evidence type="ECO:0000313" key="2">
    <source>
        <dbReference type="EMBL" id="EQD78543.1"/>
    </source>
</evidence>
<feature type="domain" description="Glycosyltransferase subfamily 4-like N-terminal" evidence="1">
    <location>
        <begin position="13"/>
        <end position="187"/>
    </location>
</feature>
<dbReference type="PANTHER" id="PTHR45947:SF3">
    <property type="entry name" value="SULFOQUINOVOSYL TRANSFERASE SQD2"/>
    <property type="match status" value="1"/>
</dbReference>
<protein>
    <submittedName>
        <fullName evidence="2">Glycosyltransferase</fullName>
    </submittedName>
</protein>
<gene>
    <name evidence="2" type="ORF">B1B_00667</name>
</gene>
<reference evidence="2" key="1">
    <citation type="submission" date="2013-08" db="EMBL/GenBank/DDBJ databases">
        <authorList>
            <person name="Mendez C."/>
            <person name="Richter M."/>
            <person name="Ferrer M."/>
            <person name="Sanchez J."/>
        </authorList>
    </citation>
    <scope>NUCLEOTIDE SEQUENCE</scope>
</reference>
<dbReference type="InterPro" id="IPR050194">
    <property type="entry name" value="Glycosyltransferase_grp1"/>
</dbReference>
<reference evidence="2" key="2">
    <citation type="journal article" date="2014" name="ISME J.">
        <title>Microbial stratification in low pH oxic and suboxic macroscopic growths along an acid mine drainage.</title>
        <authorList>
            <person name="Mendez-Garcia C."/>
            <person name="Mesa V."/>
            <person name="Sprenger R.R."/>
            <person name="Richter M."/>
            <person name="Diez M.S."/>
            <person name="Solano J."/>
            <person name="Bargiela R."/>
            <person name="Golyshina O.V."/>
            <person name="Manteca A."/>
            <person name="Ramos J.L."/>
            <person name="Gallego J.R."/>
            <person name="Llorente I."/>
            <person name="Martins Dos Santos V.A."/>
            <person name="Jensen O.N."/>
            <person name="Pelaez A.I."/>
            <person name="Sanchez J."/>
            <person name="Ferrer M."/>
        </authorList>
    </citation>
    <scope>NUCLEOTIDE SEQUENCE</scope>
</reference>
<dbReference type="AlphaFoldDB" id="T1CB90"/>
<feature type="non-terminal residue" evidence="2">
    <location>
        <position position="189"/>
    </location>
</feature>
<proteinExistence type="predicted"/>
<dbReference type="SUPFAM" id="SSF53756">
    <property type="entry name" value="UDP-Glycosyltransferase/glycogen phosphorylase"/>
    <property type="match status" value="1"/>
</dbReference>
<dbReference type="GO" id="GO:0016757">
    <property type="term" value="F:glycosyltransferase activity"/>
    <property type="evidence" value="ECO:0007669"/>
    <property type="project" value="TreeGrafter"/>
</dbReference>
<sequence>MAFFTDSFLPTHDGVAGTTAALAAELAARGHELSVFTVRLPGQKRRERLANGVTVYRHLSLPAPSYPQYRIALFPWPSFLSGGHRFDVVHVHTPGFVGIAGWLAARWWHVPKVATYHTNLTDMLRGAGTSRVSRAFYRGWGRFSVELCRSSDLATAPTVAAGAALRAPGRSHLHAPPRIVENGIDTTTF</sequence>
<organism evidence="2">
    <name type="scientific">mine drainage metagenome</name>
    <dbReference type="NCBI Taxonomy" id="410659"/>
    <lineage>
        <taxon>unclassified sequences</taxon>
        <taxon>metagenomes</taxon>
        <taxon>ecological metagenomes</taxon>
    </lineage>
</organism>